<comment type="caution">
    <text evidence="6">The sequence shown here is derived from an EMBL/GenBank/DDBJ whole genome shotgun (WGS) entry which is preliminary data.</text>
</comment>
<keyword evidence="7" id="KW-1185">Reference proteome</keyword>
<dbReference type="GO" id="GO:0004499">
    <property type="term" value="F:N,N-dimethylaniline monooxygenase activity"/>
    <property type="evidence" value="ECO:0007669"/>
    <property type="project" value="InterPro"/>
</dbReference>
<protein>
    <submittedName>
        <fullName evidence="6">Uncharacterized protein</fullName>
    </submittedName>
</protein>
<dbReference type="InterPro" id="IPR051209">
    <property type="entry name" value="FAD-bind_Monooxygenase_sf"/>
</dbReference>
<dbReference type="Gene3D" id="3.50.50.60">
    <property type="entry name" value="FAD/NAD(P)-binding domain"/>
    <property type="match status" value="2"/>
</dbReference>
<accession>A0AAD4GSQ1</accession>
<evidence type="ECO:0000313" key="6">
    <source>
        <dbReference type="EMBL" id="KAF9886633.1"/>
    </source>
</evidence>
<keyword evidence="3" id="KW-0285">Flavoprotein</keyword>
<dbReference type="Pfam" id="PF00743">
    <property type="entry name" value="FMO-like"/>
    <property type="match status" value="1"/>
</dbReference>
<reference evidence="6" key="2">
    <citation type="submission" date="2020-02" db="EMBL/GenBank/DDBJ databases">
        <authorList>
            <person name="Gilchrist C.L.M."/>
            <person name="Chooi Y.-H."/>
        </authorList>
    </citation>
    <scope>NUCLEOTIDE SEQUENCE</scope>
    <source>
        <strain evidence="6">MST-FP2251</strain>
    </source>
</reference>
<dbReference type="SUPFAM" id="SSF51905">
    <property type="entry name" value="FAD/NAD(P)-binding domain"/>
    <property type="match status" value="3"/>
</dbReference>
<proteinExistence type="inferred from homology"/>
<comment type="similarity">
    <text evidence="2">Belongs to the FAD-binding monooxygenase family.</text>
</comment>
<keyword evidence="5" id="KW-0560">Oxidoreductase</keyword>
<sequence length="560" mass="63965">MTQTIPTENRIKVPLSSAHAFTPRQLRIVTIGAGYSGLILAHKLRYQYPELEEFISHTIYEVRSDIGGTWLANKYPGVQCDVPAHIYAFPFDPYPDWSKFYASGQEIHDYMKKTVKKWDLDRDVQLNTEVVGAFWEEDRGQWRLQVRKDGVVHEEYADVLVSAQGFLNVWKWPTVDGLHSFQGKLVHSADWDHAYDYANKRIAIIGNGSSGIQILPQLAKETGTEVISFQRGPTWVTSRLSPASLLGRDDPTPNPEFTAEDKKRFREDPEYHHQYRRNIIHNYNKAFKMFRKGSPENINATTNATKQMAAKLNHRADLCEMLIPKWELGCRRVTPGEGYLESFLRDNVSITQSPITMITEDSVLTADGREYKVDVVVCATGFDVSHCPRYPIIGRDGCSLADKWADEPESYLSVACPGLPNYFIFTGPNAVVGHGSLMEALSWVAEYMVKWIRKIASEEIKSIAPRQEVVDEFTAYGDEIHRTLVWTGACRSWYKKGRVDGRVTATFAGSALLFKRMVENIRGEDFDIRYLGPNRFRFLGDGFTEYELDPKNDLAWYIQK</sequence>
<evidence type="ECO:0000313" key="7">
    <source>
        <dbReference type="Proteomes" id="UP001194746"/>
    </source>
</evidence>
<dbReference type="GO" id="GO:0050660">
    <property type="term" value="F:flavin adenine dinucleotide binding"/>
    <property type="evidence" value="ECO:0007669"/>
    <property type="project" value="InterPro"/>
</dbReference>
<name>A0AAD4GSQ1_ASPNN</name>
<evidence type="ECO:0000256" key="4">
    <source>
        <dbReference type="ARBA" id="ARBA00022827"/>
    </source>
</evidence>
<evidence type="ECO:0000256" key="3">
    <source>
        <dbReference type="ARBA" id="ARBA00022630"/>
    </source>
</evidence>
<evidence type="ECO:0000256" key="2">
    <source>
        <dbReference type="ARBA" id="ARBA00010139"/>
    </source>
</evidence>
<evidence type="ECO:0000256" key="5">
    <source>
        <dbReference type="ARBA" id="ARBA00023002"/>
    </source>
</evidence>
<evidence type="ECO:0000256" key="1">
    <source>
        <dbReference type="ARBA" id="ARBA00001974"/>
    </source>
</evidence>
<dbReference type="AlphaFoldDB" id="A0AAD4GSQ1"/>
<dbReference type="EMBL" id="VCAU01000074">
    <property type="protein sequence ID" value="KAF9886633.1"/>
    <property type="molecule type" value="Genomic_DNA"/>
</dbReference>
<reference evidence="6" key="1">
    <citation type="journal article" date="2019" name="Beilstein J. Org. Chem.">
        <title>Nanangenines: drimane sesquiterpenoids as the dominant metabolite cohort of a novel Australian fungus, Aspergillus nanangensis.</title>
        <authorList>
            <person name="Lacey H.J."/>
            <person name="Gilchrist C.L.M."/>
            <person name="Crombie A."/>
            <person name="Kalaitzis J.A."/>
            <person name="Vuong D."/>
            <person name="Rutledge P.J."/>
            <person name="Turner P."/>
            <person name="Pitt J.I."/>
            <person name="Lacey E."/>
            <person name="Chooi Y.H."/>
            <person name="Piggott A.M."/>
        </authorList>
    </citation>
    <scope>NUCLEOTIDE SEQUENCE</scope>
    <source>
        <strain evidence="6">MST-FP2251</strain>
    </source>
</reference>
<dbReference type="InterPro" id="IPR020946">
    <property type="entry name" value="Flavin_mOase-like"/>
</dbReference>
<dbReference type="PANTHER" id="PTHR42877:SF2">
    <property type="entry name" value="FAD_NAD(P)-BINDING DOMAIN-CONTAINING PROTEIN"/>
    <property type="match status" value="1"/>
</dbReference>
<organism evidence="6 7">
    <name type="scientific">Aspergillus nanangensis</name>
    <dbReference type="NCBI Taxonomy" id="2582783"/>
    <lineage>
        <taxon>Eukaryota</taxon>
        <taxon>Fungi</taxon>
        <taxon>Dikarya</taxon>
        <taxon>Ascomycota</taxon>
        <taxon>Pezizomycotina</taxon>
        <taxon>Eurotiomycetes</taxon>
        <taxon>Eurotiomycetidae</taxon>
        <taxon>Eurotiales</taxon>
        <taxon>Aspergillaceae</taxon>
        <taxon>Aspergillus</taxon>
        <taxon>Aspergillus subgen. Circumdati</taxon>
    </lineage>
</organism>
<dbReference type="GO" id="GO:0050661">
    <property type="term" value="F:NADP binding"/>
    <property type="evidence" value="ECO:0007669"/>
    <property type="project" value="InterPro"/>
</dbReference>
<dbReference type="Proteomes" id="UP001194746">
    <property type="component" value="Unassembled WGS sequence"/>
</dbReference>
<gene>
    <name evidence="6" type="ORF">FE257_011273</name>
</gene>
<keyword evidence="4" id="KW-0274">FAD</keyword>
<dbReference type="PANTHER" id="PTHR42877">
    <property type="entry name" value="L-ORNITHINE N(5)-MONOOXYGENASE-RELATED"/>
    <property type="match status" value="1"/>
</dbReference>
<comment type="cofactor">
    <cofactor evidence="1">
        <name>FAD</name>
        <dbReference type="ChEBI" id="CHEBI:57692"/>
    </cofactor>
</comment>
<dbReference type="InterPro" id="IPR036188">
    <property type="entry name" value="FAD/NAD-bd_sf"/>
</dbReference>